<dbReference type="InterPro" id="IPR011006">
    <property type="entry name" value="CheY-like_superfamily"/>
</dbReference>
<sequence>MSARGNTVAIVDDDPKVLEALRDLLESKGFKVFTFNSAKALLSDTRLAMIDCLITDIAMPDMNGVELGRETTLKRPELPIFYITGDSEMASLAGSAFQGKERVFKKPFDSTMLIAALQSAIYIGPI</sequence>
<evidence type="ECO:0000256" key="2">
    <source>
        <dbReference type="ARBA" id="ARBA00023015"/>
    </source>
</evidence>
<feature type="modified residue" description="4-aspartylphosphate" evidence="4">
    <location>
        <position position="56"/>
    </location>
</feature>
<dbReference type="PROSITE" id="PS50110">
    <property type="entry name" value="RESPONSE_REGULATORY"/>
    <property type="match status" value="1"/>
</dbReference>
<dbReference type="EMBL" id="FBWH01000042">
    <property type="protein sequence ID" value="CUX58085.1"/>
    <property type="molecule type" value="Genomic_DNA"/>
</dbReference>
<dbReference type="Pfam" id="PF00072">
    <property type="entry name" value="Response_reg"/>
    <property type="match status" value="1"/>
</dbReference>
<evidence type="ECO:0000313" key="6">
    <source>
        <dbReference type="EMBL" id="CUX58085.1"/>
    </source>
</evidence>
<name>A0ABM9VLB1_9HYPH</name>
<dbReference type="SUPFAM" id="SSF52172">
    <property type="entry name" value="CheY-like"/>
    <property type="match status" value="1"/>
</dbReference>
<keyword evidence="1 4" id="KW-0597">Phosphoprotein</keyword>
<dbReference type="SMART" id="SM00448">
    <property type="entry name" value="REC"/>
    <property type="match status" value="1"/>
</dbReference>
<evidence type="ECO:0000256" key="1">
    <source>
        <dbReference type="ARBA" id="ARBA00022553"/>
    </source>
</evidence>
<comment type="caution">
    <text evidence="6">The sequence shown here is derived from an EMBL/GenBank/DDBJ whole genome shotgun (WGS) entry which is preliminary data.</text>
</comment>
<evidence type="ECO:0000256" key="3">
    <source>
        <dbReference type="ARBA" id="ARBA00023163"/>
    </source>
</evidence>
<feature type="domain" description="Response regulatory" evidence="5">
    <location>
        <begin position="7"/>
        <end position="121"/>
    </location>
</feature>
<evidence type="ECO:0000313" key="7">
    <source>
        <dbReference type="Proteomes" id="UP000191812"/>
    </source>
</evidence>
<protein>
    <submittedName>
        <fullName evidence="6">Response regulator receiver protein</fullName>
    </submittedName>
</protein>
<dbReference type="Proteomes" id="UP000191812">
    <property type="component" value="Unassembled WGS sequence"/>
</dbReference>
<evidence type="ECO:0000256" key="4">
    <source>
        <dbReference type="PROSITE-ProRule" id="PRU00169"/>
    </source>
</evidence>
<evidence type="ECO:0000259" key="5">
    <source>
        <dbReference type="PROSITE" id="PS50110"/>
    </source>
</evidence>
<accession>A0ABM9VLB1</accession>
<keyword evidence="2" id="KW-0805">Transcription regulation</keyword>
<reference evidence="6 7" key="1">
    <citation type="submission" date="2016-01" db="EMBL/GenBank/DDBJ databases">
        <authorList>
            <person name="Regsiter A."/>
            <person name="william w."/>
        </authorList>
    </citation>
    <scope>NUCLEOTIDE SEQUENCE [LARGE SCALE GENOMIC DNA]</scope>
    <source>
        <strain evidence="6 7">CFBP 6927</strain>
    </source>
</reference>
<dbReference type="PANTHER" id="PTHR44591:SF3">
    <property type="entry name" value="RESPONSE REGULATORY DOMAIN-CONTAINING PROTEIN"/>
    <property type="match status" value="1"/>
</dbReference>
<dbReference type="Gene3D" id="3.40.50.2300">
    <property type="match status" value="1"/>
</dbReference>
<keyword evidence="7" id="KW-1185">Reference proteome</keyword>
<dbReference type="InterPro" id="IPR050595">
    <property type="entry name" value="Bact_response_regulator"/>
</dbReference>
<keyword evidence="3" id="KW-0804">Transcription</keyword>
<dbReference type="PANTHER" id="PTHR44591">
    <property type="entry name" value="STRESS RESPONSE REGULATOR PROTEIN 1"/>
    <property type="match status" value="1"/>
</dbReference>
<dbReference type="InterPro" id="IPR001789">
    <property type="entry name" value="Sig_transdc_resp-reg_receiver"/>
</dbReference>
<dbReference type="RefSeq" id="WP_080837156.1">
    <property type="nucleotide sequence ID" value="NZ_LT009757.1"/>
</dbReference>
<proteinExistence type="predicted"/>
<organism evidence="6 7">
    <name type="scientific">Agrobacterium genomosp. 13 str. CFBP 6927</name>
    <dbReference type="NCBI Taxonomy" id="1183428"/>
    <lineage>
        <taxon>Bacteria</taxon>
        <taxon>Pseudomonadati</taxon>
        <taxon>Pseudomonadota</taxon>
        <taxon>Alphaproteobacteria</taxon>
        <taxon>Hyphomicrobiales</taxon>
        <taxon>Rhizobiaceae</taxon>
        <taxon>Rhizobium/Agrobacterium group</taxon>
        <taxon>Agrobacterium</taxon>
        <taxon>Agrobacterium tumefaciens complex</taxon>
    </lineage>
</organism>
<gene>
    <name evidence="6" type="ORF">AGR13a_Lc30079</name>
</gene>